<dbReference type="EMBL" id="MPUH01000391">
    <property type="protein sequence ID" value="OMJ81170.1"/>
    <property type="molecule type" value="Genomic_DNA"/>
</dbReference>
<dbReference type="Proteomes" id="UP000187209">
    <property type="component" value="Unassembled WGS sequence"/>
</dbReference>
<feature type="domain" description="EGF-like" evidence="3">
    <location>
        <begin position="949"/>
        <end position="978"/>
    </location>
</feature>
<dbReference type="CDD" id="cd00064">
    <property type="entry name" value="FU"/>
    <property type="match status" value="4"/>
</dbReference>
<dbReference type="InterPro" id="IPR009030">
    <property type="entry name" value="Growth_fac_rcpt_cys_sf"/>
</dbReference>
<evidence type="ECO:0000256" key="1">
    <source>
        <dbReference type="SAM" id="MobiDB-lite"/>
    </source>
</evidence>
<feature type="domain" description="EGF-like" evidence="3">
    <location>
        <begin position="1085"/>
        <end position="1115"/>
    </location>
</feature>
<feature type="region of interest" description="Disordered" evidence="1">
    <location>
        <begin position="1729"/>
        <end position="1755"/>
    </location>
</feature>
<dbReference type="SMART" id="SM00181">
    <property type="entry name" value="EGF"/>
    <property type="match status" value="6"/>
</dbReference>
<dbReference type="OrthoDB" id="292663at2759"/>
<feature type="domain" description="EGF-like" evidence="3">
    <location>
        <begin position="899"/>
        <end position="932"/>
    </location>
</feature>
<evidence type="ECO:0000313" key="4">
    <source>
        <dbReference type="EMBL" id="OMJ81170.1"/>
    </source>
</evidence>
<organism evidence="4 5">
    <name type="scientific">Stentor coeruleus</name>
    <dbReference type="NCBI Taxonomy" id="5963"/>
    <lineage>
        <taxon>Eukaryota</taxon>
        <taxon>Sar</taxon>
        <taxon>Alveolata</taxon>
        <taxon>Ciliophora</taxon>
        <taxon>Postciliodesmatophora</taxon>
        <taxon>Heterotrichea</taxon>
        <taxon>Heterotrichida</taxon>
        <taxon>Stentoridae</taxon>
        <taxon>Stentor</taxon>
    </lineage>
</organism>
<dbReference type="PANTHER" id="PTHR15332">
    <property type="entry name" value="PROPROTEIN CONVERTASE SUBTILISIN_KEXIN TYPE 5-LIKE"/>
    <property type="match status" value="1"/>
</dbReference>
<sequence>MLIFFLISQTLGAVILEYQLEITNKEILKSTEIDLAFTSVTPTPVGGYIKIQFPDEAIISDTGITCQTIYPILSITCTISGNSILGVISASIPTSQAVTIQISNIINPSPAFTRTVLVSTLDASMVQIDTFTTSLTYTAKALSIFTITPASTQSGITTSWTISSDFSIEVPIDGKITIEFPKWDSNLRTLASESFITSTPKCTFSCSYEGNLLTIVLTDVVIGSWEIVVEGVRNPPSTQPVSGFMLRTYTAKGELENSSGINTQVTTVQGGELTSCEIDTQTDTVNTKTFYTFTFTISNPVIPDSYIQILLPSTITCQISIITPIFGFNYGGSLPYTSSTSSITLTSLVSSYTSSPSTFEFIIDSCVNPPNTMSTTISLQIGYGNYISDYSSAFTIISIPGSINIISITPQILTINTITTYTFMFSSNEPIKSGSCIVIIFPNDITVEDQDICSGSIIGISSISTCQIRTNILTITEGFPSDFGTETISFSIDKVKNPPSTKPTLSFSITIYSSKTLEYKISENSSKTITASPGSCSLVIIPGSYTTGDICKYTFTLTITNIISTGGSIYIQFPQELSLIIDSFSPISGFPNYPTISSTSVSININNAFMTGSFTGKLEFLVSSVRNTLTLKPSSSFIIQTLVDDYLIDSVNSGLIVTMNKMHSFVTAVATAQNPVVLGESFYTFDIIPYNPIPTGGILIVHPPDGIILANSISCTVTGVKSYSCEVSGNELKVTLTDTNSITGSFQLVAGTIKNPVSTKTTYFTLSSNDGTYGIDSNQCSVTMTSLATMNSCSLSLSNAYISEYSIYTIQYSLLSSPASFEIMTTSDLSSSTCSLNSISTSCIFTSILTITGDFGLIGTLTLSSVLNPSQTNTYTIIIKTLTLDGYYIETSSILYNIICRTPCLTCSGSSSTCLSCDSNSLYPYLWDSTCHANCQDSYFPTSDKKCLPCTQPCLSCEYSSSNCTSCTTGYFYNNKCYEQCPSGSFNDGDKCSDCKTHCETCQNKDLCSACFAPYLLYKDSCLEKCSEGTTVAVNGICQPCLGCLTCSGSTQTCTSCSSSKFLYKSSCVNKCPNGSYKQSTSCLDCSITCNTCTNSSSSCTSCLDGWYLLGNTCVPRCSNGYYKVNTTCEKCDDNCLECNSTSCLSCYDDMFLENNQCLYTCSEGYYADNALCLPCPANCATCLNLTYCTSCTNGYYYYNFICGTEKQINVTYSDELYIEGDPFVLTSLTGVAVVSSGSVAIFTQAAFLASASSVVSLAEGTAWICVMASVEQAEDFKGRKLRESNDTLNIIVSFISALWVFHILVNVGFVVLYWTYIRKKDQVHKSWTMNHRWGVAGLMFLACILNFKCLLLLLSRIPRIPVFNAVFQKKANFLYPILYTEFIHILFASLPTAIMYIIILLNFSPGSLVFVLSVEGLVLTCVSSIFTAIYFYAALYHKPKSKKKKYSEAKPPEDSNATVEITESAHNIEINTINSSLAYKKRRQEAEIISPKNENENDKEKEIEYEIEINKSSELINEESSVQSAVEPEIKDTDEKPSIILSKLTVHKRPLHKVQYSFGLSNLIPNIVTDEDMLDFTDFQVDLDDLRKIYIKLKGHPYKLALFKDFNPPVVINEDKEIENICINLGEYELIAIDLSDPHIGEFKHRIYNTRIRLLRDFVGSHLTDPENNQEDVIDKDAEATIRMDSFPERPLSDLDLSEIMAEHQSSVSMKSSFKAFGTSSSKILLRSGTPPRISIPRTICQHPGIETPSNDSP</sequence>
<dbReference type="InterPro" id="IPR006212">
    <property type="entry name" value="Furin_repeat"/>
</dbReference>
<dbReference type="SMART" id="SM00261">
    <property type="entry name" value="FU"/>
    <property type="match status" value="7"/>
</dbReference>
<feature type="transmembrane region" description="Helical" evidence="2">
    <location>
        <begin position="1335"/>
        <end position="1355"/>
    </location>
</feature>
<evidence type="ECO:0000256" key="2">
    <source>
        <dbReference type="SAM" id="Phobius"/>
    </source>
</evidence>
<feature type="domain" description="EGF-like" evidence="3">
    <location>
        <begin position="994"/>
        <end position="1023"/>
    </location>
</feature>
<protein>
    <recommendedName>
        <fullName evidence="3">EGF-like domain-containing protein</fullName>
    </recommendedName>
</protein>
<dbReference type="SUPFAM" id="SSF57184">
    <property type="entry name" value="Growth factor receptor domain"/>
    <property type="match status" value="2"/>
</dbReference>
<feature type="domain" description="EGF-like" evidence="3">
    <location>
        <begin position="1175"/>
        <end position="1204"/>
    </location>
</feature>
<comment type="caution">
    <text evidence="4">The sequence shown here is derived from an EMBL/GenBank/DDBJ whole genome shotgun (WGS) entry which is preliminary data.</text>
</comment>
<evidence type="ECO:0000313" key="5">
    <source>
        <dbReference type="Proteomes" id="UP000187209"/>
    </source>
</evidence>
<dbReference type="PANTHER" id="PTHR15332:SF175">
    <property type="entry name" value="PROPROTEIN CONVERTASE SUBTILISIN_KEXIN TYPE 5-LIKE"/>
    <property type="match status" value="1"/>
</dbReference>
<evidence type="ECO:0000259" key="3">
    <source>
        <dbReference type="SMART" id="SM00181"/>
    </source>
</evidence>
<feature type="transmembrane region" description="Helical" evidence="2">
    <location>
        <begin position="1408"/>
        <end position="1436"/>
    </location>
</feature>
<name>A0A1R2BWL8_9CILI</name>
<dbReference type="InterPro" id="IPR000742">
    <property type="entry name" value="EGF"/>
</dbReference>
<feature type="transmembrane region" description="Helical" evidence="2">
    <location>
        <begin position="1375"/>
        <end position="1402"/>
    </location>
</feature>
<accession>A0A1R2BWL8</accession>
<proteinExistence type="predicted"/>
<feature type="transmembrane region" description="Helical" evidence="2">
    <location>
        <begin position="1291"/>
        <end position="1315"/>
    </location>
</feature>
<keyword evidence="2" id="KW-1133">Transmembrane helix</keyword>
<feature type="domain" description="EGF-like" evidence="3">
    <location>
        <begin position="1138"/>
        <end position="1174"/>
    </location>
</feature>
<dbReference type="Gene3D" id="2.10.220.10">
    <property type="entry name" value="Hormone Receptor, Insulin-like Growth Factor Receptor 1, Chain A, domain 2"/>
    <property type="match status" value="5"/>
</dbReference>
<keyword evidence="5" id="KW-1185">Reference proteome</keyword>
<gene>
    <name evidence="4" type="ORF">SteCoe_18439</name>
</gene>
<keyword evidence="2" id="KW-0812">Transmembrane</keyword>
<reference evidence="4 5" key="1">
    <citation type="submission" date="2016-11" db="EMBL/GenBank/DDBJ databases">
        <title>The macronuclear genome of Stentor coeruleus: a giant cell with tiny introns.</title>
        <authorList>
            <person name="Slabodnick M."/>
            <person name="Ruby J.G."/>
            <person name="Reiff S.B."/>
            <person name="Swart E.C."/>
            <person name="Gosai S."/>
            <person name="Prabakaran S."/>
            <person name="Witkowska E."/>
            <person name="Larue G.E."/>
            <person name="Fisher S."/>
            <person name="Freeman R.M."/>
            <person name="Gunawardena J."/>
            <person name="Chu W."/>
            <person name="Stover N.A."/>
            <person name="Gregory B.D."/>
            <person name="Nowacki M."/>
            <person name="Derisi J."/>
            <person name="Roy S.W."/>
            <person name="Marshall W.F."/>
            <person name="Sood P."/>
        </authorList>
    </citation>
    <scope>NUCLEOTIDE SEQUENCE [LARGE SCALE GENOMIC DNA]</scope>
    <source>
        <strain evidence="4">WM001</strain>
    </source>
</reference>
<keyword evidence="2" id="KW-0472">Membrane</keyword>